<dbReference type="InterPro" id="IPR036291">
    <property type="entry name" value="NAD(P)-bd_dom_sf"/>
</dbReference>
<dbReference type="EMBL" id="UINC01001011">
    <property type="protein sequence ID" value="SUZ67434.1"/>
    <property type="molecule type" value="Genomic_DNA"/>
</dbReference>
<evidence type="ECO:0000313" key="3">
    <source>
        <dbReference type="EMBL" id="SUZ67434.1"/>
    </source>
</evidence>
<evidence type="ECO:0000259" key="2">
    <source>
        <dbReference type="Pfam" id="PF08338"/>
    </source>
</evidence>
<dbReference type="InterPro" id="IPR013549">
    <property type="entry name" value="DUF1731"/>
</dbReference>
<accession>A0A381PLF8</accession>
<name>A0A381PLF8_9ZZZZ</name>
<dbReference type="PANTHER" id="PTHR11092:SF0">
    <property type="entry name" value="EPIMERASE FAMILY PROTEIN SDR39U1"/>
    <property type="match status" value="1"/>
</dbReference>
<organism evidence="3">
    <name type="scientific">marine metagenome</name>
    <dbReference type="NCBI Taxonomy" id="408172"/>
    <lineage>
        <taxon>unclassified sequences</taxon>
        <taxon>metagenomes</taxon>
        <taxon>ecological metagenomes</taxon>
    </lineage>
</organism>
<dbReference type="Pfam" id="PF08338">
    <property type="entry name" value="DUF1731"/>
    <property type="match status" value="1"/>
</dbReference>
<dbReference type="AlphaFoldDB" id="A0A381PLF8"/>
<dbReference type="InterPro" id="IPR001509">
    <property type="entry name" value="Epimerase_deHydtase"/>
</dbReference>
<feature type="domain" description="DUF1731" evidence="2">
    <location>
        <begin position="240"/>
        <end position="287"/>
    </location>
</feature>
<evidence type="ECO:0008006" key="4">
    <source>
        <dbReference type="Google" id="ProtNLM"/>
    </source>
</evidence>
<gene>
    <name evidence="3" type="ORF">METZ01_LOCUS20288</name>
</gene>
<protein>
    <recommendedName>
        <fullName evidence="4">TIGR01777 family protein</fullName>
    </recommendedName>
</protein>
<dbReference type="NCBIfam" id="TIGR01777">
    <property type="entry name" value="yfcH"/>
    <property type="match status" value="1"/>
</dbReference>
<dbReference type="Gene3D" id="3.40.50.720">
    <property type="entry name" value="NAD(P)-binding Rossmann-like Domain"/>
    <property type="match status" value="1"/>
</dbReference>
<proteinExistence type="predicted"/>
<sequence length="290" mass="30950">MKVLVTGVSGLIGSALASELTVQGHEVVGVSRVPATAAIGWKDVTPSLMNNIDAVVNLAGETISGRWTDAKKRLITKSRLDATETVTEAIRQSEHPPTVLIQASASGYYGSRGDEALVESSSSGSDFLAELCRKWETAAAPVTAVNTRLVLARFSVVLASEGGALKRLKTVTRLGISGPLGTGRQWWSWISLHDAVRAILHLLENDISGPVNVASEQPQRQRAFTKTLGAVLRRPVLLPAPRIAIKAALGEMGESLLLHSARLQPSVLSAEGFEFQDGDLEHALRRILGI</sequence>
<evidence type="ECO:0000259" key="1">
    <source>
        <dbReference type="Pfam" id="PF01370"/>
    </source>
</evidence>
<dbReference type="Pfam" id="PF01370">
    <property type="entry name" value="Epimerase"/>
    <property type="match status" value="1"/>
</dbReference>
<feature type="domain" description="NAD-dependent epimerase/dehydratase" evidence="1">
    <location>
        <begin position="3"/>
        <end position="213"/>
    </location>
</feature>
<dbReference type="PANTHER" id="PTHR11092">
    <property type="entry name" value="SUGAR NUCLEOTIDE EPIMERASE RELATED"/>
    <property type="match status" value="1"/>
</dbReference>
<dbReference type="SUPFAM" id="SSF51735">
    <property type="entry name" value="NAD(P)-binding Rossmann-fold domains"/>
    <property type="match status" value="1"/>
</dbReference>
<reference evidence="3" key="1">
    <citation type="submission" date="2018-05" db="EMBL/GenBank/DDBJ databases">
        <authorList>
            <person name="Lanie J.A."/>
            <person name="Ng W.-L."/>
            <person name="Kazmierczak K.M."/>
            <person name="Andrzejewski T.M."/>
            <person name="Davidsen T.M."/>
            <person name="Wayne K.J."/>
            <person name="Tettelin H."/>
            <person name="Glass J.I."/>
            <person name="Rusch D."/>
            <person name="Podicherti R."/>
            <person name="Tsui H.-C.T."/>
            <person name="Winkler M.E."/>
        </authorList>
    </citation>
    <scope>NUCLEOTIDE SEQUENCE</scope>
</reference>
<dbReference type="InterPro" id="IPR010099">
    <property type="entry name" value="SDR39U1"/>
</dbReference>